<sequence length="467" mass="53935">MTKKRFQNGFIDVYLQMCEKLAERKVQDDSHGVACQAISANVEKVEKYIISWTKTAKNDNSQNSFYILGSSILMKEDETVATDKERILKRKREDNESILTPKNNIVVLGDNESDEQKEFVSPIESNKRKNYDGNILSAGGMMVSSEDIKNILENSKANYEEKDKLTDDDVKKSLAEADIINISSDNPPINRELFNRLKKKAHSQPPPRIKIDGLKKCIQENYARKITTTISNIRSVTTIEDFDTKQVDFIKRILEIKLMQFQARHSKKLDLLMDENIYTSTIVSPDFEILKFCFPKLFISRWNENDVPSSKWHREIAYCNSSVSAHKADGILFNYENISQEFLLFENIGPPLKTQNPKYNDSICKTFWNENGDVEVAKKYYVLAYVLYKDKGELFRLNLGAPQTFVAKRILTVNYPFEYSTFPCIVSIINLLFTVKAIFESNVNVLHDYSKSCMEISNNFIPVREWL</sequence>
<gene>
    <name evidence="1" type="ORF">GMARGA_LOCUS23272</name>
</gene>
<name>A0ABN7VV95_GIGMA</name>
<comment type="caution">
    <text evidence="1">The sequence shown here is derived from an EMBL/GenBank/DDBJ whole genome shotgun (WGS) entry which is preliminary data.</text>
</comment>
<organism evidence="1 2">
    <name type="scientific">Gigaspora margarita</name>
    <dbReference type="NCBI Taxonomy" id="4874"/>
    <lineage>
        <taxon>Eukaryota</taxon>
        <taxon>Fungi</taxon>
        <taxon>Fungi incertae sedis</taxon>
        <taxon>Mucoromycota</taxon>
        <taxon>Glomeromycotina</taxon>
        <taxon>Glomeromycetes</taxon>
        <taxon>Diversisporales</taxon>
        <taxon>Gigasporaceae</taxon>
        <taxon>Gigaspora</taxon>
    </lineage>
</organism>
<dbReference type="Proteomes" id="UP000789901">
    <property type="component" value="Unassembled WGS sequence"/>
</dbReference>
<evidence type="ECO:0000313" key="1">
    <source>
        <dbReference type="EMBL" id="CAG8801790.1"/>
    </source>
</evidence>
<feature type="non-terminal residue" evidence="1">
    <location>
        <position position="467"/>
    </location>
</feature>
<keyword evidence="2" id="KW-1185">Reference proteome</keyword>
<dbReference type="EMBL" id="CAJVQB010023416">
    <property type="protein sequence ID" value="CAG8801790.1"/>
    <property type="molecule type" value="Genomic_DNA"/>
</dbReference>
<reference evidence="1 2" key="1">
    <citation type="submission" date="2021-06" db="EMBL/GenBank/DDBJ databases">
        <authorList>
            <person name="Kallberg Y."/>
            <person name="Tangrot J."/>
            <person name="Rosling A."/>
        </authorList>
    </citation>
    <scope>NUCLEOTIDE SEQUENCE [LARGE SCALE GENOMIC DNA]</scope>
    <source>
        <strain evidence="1 2">120-4 pot B 10/14</strain>
    </source>
</reference>
<evidence type="ECO:0000313" key="2">
    <source>
        <dbReference type="Proteomes" id="UP000789901"/>
    </source>
</evidence>
<protein>
    <submittedName>
        <fullName evidence="1">30943_t:CDS:1</fullName>
    </submittedName>
</protein>
<proteinExistence type="predicted"/>
<accession>A0ABN7VV95</accession>